<sequence>MIINTAKNVLYIGEYHENYTRNYIFINGLKQNQVNVYEINLNKMSKRRRIKVLLSNFKKLKNIDFDALIFFSIKTSPINYILARIFAYIRRIIYLRHLYF</sequence>
<reference evidence="1" key="1">
    <citation type="journal article" date="2015" name="Nature">
        <title>Complex archaea that bridge the gap between prokaryotes and eukaryotes.</title>
        <authorList>
            <person name="Spang A."/>
            <person name="Saw J.H."/>
            <person name="Jorgensen S.L."/>
            <person name="Zaremba-Niedzwiedzka K."/>
            <person name="Martijn J."/>
            <person name="Lind A.E."/>
            <person name="van Eijk R."/>
            <person name="Schleper C."/>
            <person name="Guy L."/>
            <person name="Ettema T.J."/>
        </authorList>
    </citation>
    <scope>NUCLEOTIDE SEQUENCE</scope>
</reference>
<name>A0A0F9LR95_9ZZZZ</name>
<dbReference type="EMBL" id="LAZR01005949">
    <property type="protein sequence ID" value="KKM95903.1"/>
    <property type="molecule type" value="Genomic_DNA"/>
</dbReference>
<gene>
    <name evidence="1" type="ORF">LCGC14_1183510</name>
</gene>
<comment type="caution">
    <text evidence="1">The sequence shown here is derived from an EMBL/GenBank/DDBJ whole genome shotgun (WGS) entry which is preliminary data.</text>
</comment>
<proteinExistence type="predicted"/>
<protein>
    <submittedName>
        <fullName evidence="1">Uncharacterized protein</fullName>
    </submittedName>
</protein>
<dbReference type="AlphaFoldDB" id="A0A0F9LR95"/>
<evidence type="ECO:0000313" key="1">
    <source>
        <dbReference type="EMBL" id="KKM95903.1"/>
    </source>
</evidence>
<accession>A0A0F9LR95</accession>
<organism evidence="1">
    <name type="scientific">marine sediment metagenome</name>
    <dbReference type="NCBI Taxonomy" id="412755"/>
    <lineage>
        <taxon>unclassified sequences</taxon>
        <taxon>metagenomes</taxon>
        <taxon>ecological metagenomes</taxon>
    </lineage>
</organism>